<reference evidence="1 2" key="1">
    <citation type="submission" date="2021-12" db="EMBL/GenBank/DDBJ databases">
        <title>Genome sequence of Kibdelosporangium philippinense ATCC 49844.</title>
        <authorList>
            <person name="Fedorov E.A."/>
            <person name="Omeragic M."/>
            <person name="Shalygina K.F."/>
            <person name="Maclea K.S."/>
        </authorList>
    </citation>
    <scope>NUCLEOTIDE SEQUENCE [LARGE SCALE GENOMIC DNA]</scope>
    <source>
        <strain evidence="1 2">ATCC 49844</strain>
    </source>
</reference>
<comment type="caution">
    <text evidence="1">The sequence shown here is derived from an EMBL/GenBank/DDBJ whole genome shotgun (WGS) entry which is preliminary data.</text>
</comment>
<accession>A0ABS8ZE14</accession>
<dbReference type="EMBL" id="JAJVCN010000002">
    <property type="protein sequence ID" value="MCE7006079.1"/>
    <property type="molecule type" value="Genomic_DNA"/>
</dbReference>
<evidence type="ECO:0000313" key="1">
    <source>
        <dbReference type="EMBL" id="MCE7006079.1"/>
    </source>
</evidence>
<dbReference type="RefSeq" id="WP_233727589.1">
    <property type="nucleotide sequence ID" value="NZ_JAJVCN010000002.1"/>
</dbReference>
<protein>
    <submittedName>
        <fullName evidence="1">M15 family metallopeptidase</fullName>
    </submittedName>
</protein>
<dbReference type="Proteomes" id="UP001521150">
    <property type="component" value="Unassembled WGS sequence"/>
</dbReference>
<dbReference type="PROSITE" id="PS51318">
    <property type="entry name" value="TAT"/>
    <property type="match status" value="1"/>
</dbReference>
<dbReference type="InterPro" id="IPR006311">
    <property type="entry name" value="TAT_signal"/>
</dbReference>
<evidence type="ECO:0000313" key="2">
    <source>
        <dbReference type="Proteomes" id="UP001521150"/>
    </source>
</evidence>
<sequence length="218" mass="22223">MDGSKVGRRLFLAGVAGGVAATWTAGVPALAAEVSGMSQNGWAVQPQTAGALASHRIEGSNASVTLLSGAVATVLLHVARRFNYEIGTLQDGDVTGYTAAVSGVPFESNYRSGTAIAIKPACYPAGARGNLFPHEIAAVRDILAECEGVVRWGGDDKKTPKEGHFQIDVPQGSAALARVAGKIAGWDSSAGQGAGVPADVFAPARRKAANELATRQAG</sequence>
<organism evidence="1 2">
    <name type="scientific">Kibdelosporangium philippinense</name>
    <dbReference type="NCBI Taxonomy" id="211113"/>
    <lineage>
        <taxon>Bacteria</taxon>
        <taxon>Bacillati</taxon>
        <taxon>Actinomycetota</taxon>
        <taxon>Actinomycetes</taxon>
        <taxon>Pseudonocardiales</taxon>
        <taxon>Pseudonocardiaceae</taxon>
        <taxon>Kibdelosporangium</taxon>
    </lineage>
</organism>
<keyword evidence="2" id="KW-1185">Reference proteome</keyword>
<name>A0ABS8ZE14_9PSEU</name>
<gene>
    <name evidence="1" type="ORF">LWC34_25060</name>
</gene>
<proteinExistence type="predicted"/>